<feature type="region of interest" description="Disordered" evidence="8">
    <location>
        <begin position="662"/>
        <end position="693"/>
    </location>
</feature>
<dbReference type="InterPro" id="IPR005635">
    <property type="entry name" value="Inner_centromere_prot_ARK-bd"/>
</dbReference>
<comment type="subcellular location">
    <subcellularLocation>
        <location evidence="2">Cytoplasm</location>
        <location evidence="2">Cytoskeleton</location>
        <location evidence="2">Spindle</location>
    </subcellularLocation>
    <subcellularLocation>
        <location evidence="1">Nucleus</location>
    </subcellularLocation>
</comment>
<dbReference type="GO" id="GO:0032133">
    <property type="term" value="C:chromosome passenger complex"/>
    <property type="evidence" value="ECO:0007669"/>
    <property type="project" value="TreeGrafter"/>
</dbReference>
<evidence type="ECO:0000256" key="8">
    <source>
        <dbReference type="SAM" id="MobiDB-lite"/>
    </source>
</evidence>
<evidence type="ECO:0000256" key="1">
    <source>
        <dbReference type="ARBA" id="ARBA00004123"/>
    </source>
</evidence>
<dbReference type="GO" id="GO:0000776">
    <property type="term" value="C:kinetochore"/>
    <property type="evidence" value="ECO:0007669"/>
    <property type="project" value="TreeGrafter"/>
</dbReference>
<sequence length="757" mass="88755">MPPDNPIVSLLKKLAVEEAKHHKTLNDEFQQTFDFIENFYKQGEKIFSSGHPITYPKTPSTLRKTKRRTELSEENKENKKNKYNTQENETDAKKISTTVKSSKNEAGANPEVDESDPPVRRTRRFTRLQSKRLEESPLTPQAEPIFKKPVGRTKTEVLKKVKEYEEKIISPVINVSPERDPRKSDKIFVSTLSPVKLVDKKLTMTPYVLCSPVVCKPELPAVSKTIRRNSSVNKSLENSKKKKKSILVTYFTKGHRRPSSARSSVYMANLRKSVAESAKEEEEKDNESSDETSEDDKVDVKEKEIQTSLMKVTKRRKSPKTPTPPKYKRVRKVMSNTRSTQKIRSQSRNPDSSCSRPAMPSSASKRFVGTPVSVSRPRMNSSGRFVSPKVLEARIIRQKQEALEKKEEKCRITMKTRGERNKQRADEIGRLRAKRLQQVLDKRKRQEEEKKMEALVKIAAKEKPRERSRVTPSKSSNRLQEKASKAEERRSKEEELRKIKLHEKEEEQIRYLEQRKLKKDMELLKQQERLAEQRKIQLEKQEMKEKEEKRRLELQKQRSVEEEEKKKKELEHQKMKELQRQAAEIAKQRERERVAREKLELERLQERERIAREKVEQSEQAKKEKQYNPASLLKATLNSTFTQSKSFDPDWKKIYDMTPEAVKQPIPLKDPDNYDITDLNSGDSTDDDTHPRKHIPKWAQHYKVKLAVIRQLQDPNFESFFPRIEPPELGFIFNKDRSRYERRGSSANWSSPFRENP</sequence>
<keyword evidence="6" id="KW-0206">Cytoskeleton</keyword>
<dbReference type="OMA" id="MFVGKTQ"/>
<feature type="region of interest" description="Disordered" evidence="8">
    <location>
        <begin position="538"/>
        <end position="592"/>
    </location>
</feature>
<evidence type="ECO:0000256" key="6">
    <source>
        <dbReference type="ARBA" id="ARBA00023212"/>
    </source>
</evidence>
<dbReference type="eggNOG" id="KOG4456">
    <property type="taxonomic scope" value="Eukaryota"/>
</dbReference>
<protein>
    <recommendedName>
        <fullName evidence="9">Inner centromere protein ARK-binding domain-containing protein</fullName>
    </recommendedName>
</protein>
<dbReference type="EnsemblMetazoa" id="SMAR013818-RA">
    <property type="protein sequence ID" value="SMAR013818-PA"/>
    <property type="gene ID" value="SMAR013818"/>
</dbReference>
<proteinExistence type="inferred from homology"/>
<organism evidence="10 11">
    <name type="scientific">Strigamia maritima</name>
    <name type="common">European centipede</name>
    <name type="synonym">Geophilus maritimus</name>
    <dbReference type="NCBI Taxonomy" id="126957"/>
    <lineage>
        <taxon>Eukaryota</taxon>
        <taxon>Metazoa</taxon>
        <taxon>Ecdysozoa</taxon>
        <taxon>Arthropoda</taxon>
        <taxon>Myriapoda</taxon>
        <taxon>Chilopoda</taxon>
        <taxon>Pleurostigmophora</taxon>
        <taxon>Geophilomorpha</taxon>
        <taxon>Linotaeniidae</taxon>
        <taxon>Strigamia</taxon>
    </lineage>
</organism>
<dbReference type="HOGENOM" id="CLU_368167_0_0_1"/>
<dbReference type="GO" id="GO:0030496">
    <property type="term" value="C:midbody"/>
    <property type="evidence" value="ECO:0007669"/>
    <property type="project" value="TreeGrafter"/>
</dbReference>
<dbReference type="Proteomes" id="UP000014500">
    <property type="component" value="Unassembled WGS sequence"/>
</dbReference>
<reference evidence="10" key="2">
    <citation type="submission" date="2015-02" db="UniProtKB">
        <authorList>
            <consortium name="EnsemblMetazoa"/>
        </authorList>
    </citation>
    <scope>IDENTIFICATION</scope>
</reference>
<dbReference type="AlphaFoldDB" id="T1JIY7"/>
<dbReference type="GO" id="GO:0005634">
    <property type="term" value="C:nucleus"/>
    <property type="evidence" value="ECO:0007669"/>
    <property type="project" value="UniProtKB-SubCell"/>
</dbReference>
<evidence type="ECO:0000313" key="10">
    <source>
        <dbReference type="EnsemblMetazoa" id="SMAR013818-PA"/>
    </source>
</evidence>
<dbReference type="EMBL" id="JH431723">
    <property type="status" value="NOT_ANNOTATED_CDS"/>
    <property type="molecule type" value="Genomic_DNA"/>
</dbReference>
<dbReference type="Pfam" id="PF03941">
    <property type="entry name" value="INCENP_ARK-bind"/>
    <property type="match status" value="1"/>
</dbReference>
<dbReference type="Gene3D" id="6.10.250.2990">
    <property type="match status" value="1"/>
</dbReference>
<dbReference type="PANTHER" id="PTHR13142">
    <property type="entry name" value="INNER CENTROMERE PROTEIN"/>
    <property type="match status" value="1"/>
</dbReference>
<feature type="compositionally biased region" description="Basic and acidic residues" evidence="8">
    <location>
        <begin position="479"/>
        <end position="496"/>
    </location>
</feature>
<keyword evidence="5" id="KW-0159">Chromosome partition</keyword>
<keyword evidence="7" id="KW-0539">Nucleus</keyword>
<evidence type="ECO:0000313" key="11">
    <source>
        <dbReference type="Proteomes" id="UP000014500"/>
    </source>
</evidence>
<feature type="compositionally biased region" description="Basic and acidic residues" evidence="8">
    <location>
        <begin position="68"/>
        <end position="80"/>
    </location>
</feature>
<dbReference type="STRING" id="126957.T1JIY7"/>
<evidence type="ECO:0000256" key="5">
    <source>
        <dbReference type="ARBA" id="ARBA00022829"/>
    </source>
</evidence>
<comment type="similarity">
    <text evidence="3">Belongs to the INCENP family.</text>
</comment>
<feature type="region of interest" description="Disordered" evidence="8">
    <location>
        <begin position="275"/>
        <end position="385"/>
    </location>
</feature>
<evidence type="ECO:0000256" key="4">
    <source>
        <dbReference type="ARBA" id="ARBA00022490"/>
    </source>
</evidence>
<reference evidence="11" key="1">
    <citation type="submission" date="2011-05" db="EMBL/GenBank/DDBJ databases">
        <authorList>
            <person name="Richards S.R."/>
            <person name="Qu J."/>
            <person name="Jiang H."/>
            <person name="Jhangiani S.N."/>
            <person name="Agravi P."/>
            <person name="Goodspeed R."/>
            <person name="Gross S."/>
            <person name="Mandapat C."/>
            <person name="Jackson L."/>
            <person name="Mathew T."/>
            <person name="Pu L."/>
            <person name="Thornton R."/>
            <person name="Saada N."/>
            <person name="Wilczek-Boney K.B."/>
            <person name="Lee S."/>
            <person name="Kovar C."/>
            <person name="Wu Y."/>
            <person name="Scherer S.E."/>
            <person name="Worley K.C."/>
            <person name="Muzny D.M."/>
            <person name="Gibbs R."/>
        </authorList>
    </citation>
    <scope>NUCLEOTIDE SEQUENCE</scope>
    <source>
        <strain evidence="11">Brora</strain>
    </source>
</reference>
<feature type="compositionally biased region" description="Polar residues" evidence="8">
    <location>
        <begin position="334"/>
        <end position="355"/>
    </location>
</feature>
<keyword evidence="11" id="KW-1185">Reference proteome</keyword>
<accession>T1JIY7</accession>
<feature type="compositionally biased region" description="Basic and acidic residues" evidence="8">
    <location>
        <begin position="538"/>
        <end position="579"/>
    </location>
</feature>
<name>T1JIY7_STRMM</name>
<dbReference type="GO" id="GO:0000281">
    <property type="term" value="P:mitotic cytokinesis"/>
    <property type="evidence" value="ECO:0007669"/>
    <property type="project" value="TreeGrafter"/>
</dbReference>
<feature type="compositionally biased region" description="Basic and acidic residues" evidence="8">
    <location>
        <begin position="458"/>
        <end position="469"/>
    </location>
</feature>
<feature type="region of interest" description="Disordered" evidence="8">
    <location>
        <begin position="47"/>
        <end position="122"/>
    </location>
</feature>
<feature type="domain" description="Inner centromere protein ARK-binding" evidence="9">
    <location>
        <begin position="678"/>
        <end position="733"/>
    </location>
</feature>
<dbReference type="GO" id="GO:0051310">
    <property type="term" value="P:metaphase chromosome alignment"/>
    <property type="evidence" value="ECO:0007669"/>
    <property type="project" value="TreeGrafter"/>
</dbReference>
<feature type="region of interest" description="Disordered" evidence="8">
    <location>
        <begin position="403"/>
        <end position="425"/>
    </location>
</feature>
<dbReference type="GO" id="GO:0051257">
    <property type="term" value="P:meiotic spindle midzone assembly"/>
    <property type="evidence" value="ECO:0007669"/>
    <property type="project" value="TreeGrafter"/>
</dbReference>
<dbReference type="PANTHER" id="PTHR13142:SF1">
    <property type="entry name" value="INNER CENTROMERE PROTEIN"/>
    <property type="match status" value="1"/>
</dbReference>
<keyword evidence="4" id="KW-0963">Cytoplasm</keyword>
<dbReference type="GO" id="GO:1990385">
    <property type="term" value="C:meiotic spindle midzone"/>
    <property type="evidence" value="ECO:0007669"/>
    <property type="project" value="TreeGrafter"/>
</dbReference>
<feature type="compositionally biased region" description="Acidic residues" evidence="8">
    <location>
        <begin position="279"/>
        <end position="297"/>
    </location>
</feature>
<evidence type="ECO:0000256" key="3">
    <source>
        <dbReference type="ARBA" id="ARBA00010042"/>
    </source>
</evidence>
<feature type="region of interest" description="Disordered" evidence="8">
    <location>
        <begin position="458"/>
        <end position="496"/>
    </location>
</feature>
<evidence type="ECO:0000259" key="9">
    <source>
        <dbReference type="Pfam" id="PF03941"/>
    </source>
</evidence>
<evidence type="ECO:0000256" key="7">
    <source>
        <dbReference type="ARBA" id="ARBA00023242"/>
    </source>
</evidence>
<evidence type="ECO:0000256" key="2">
    <source>
        <dbReference type="ARBA" id="ARBA00004186"/>
    </source>
</evidence>